<proteinExistence type="predicted"/>
<evidence type="ECO:0000313" key="2">
    <source>
        <dbReference type="Proteomes" id="UP000243686"/>
    </source>
</evidence>
<dbReference type="AlphaFoldDB" id="A0A1S8XBD8"/>
<sequence length="59" mass="6611">MSPVRCAAQSVHYVAVRKSTVAQSCHKNDVGHQCSDICWCYEPLLETLVQQFNESLGIE</sequence>
<evidence type="ECO:0000313" key="1">
    <source>
        <dbReference type="EMBL" id="OON24030.1"/>
    </source>
</evidence>
<dbReference type="EMBL" id="KV891460">
    <property type="protein sequence ID" value="OON24030.1"/>
    <property type="molecule type" value="Genomic_DNA"/>
</dbReference>
<reference evidence="1 2" key="1">
    <citation type="submission" date="2015-03" db="EMBL/GenBank/DDBJ databases">
        <title>Draft genome of the nematode, Opisthorchis viverrini.</title>
        <authorList>
            <person name="Mitreva M."/>
        </authorList>
    </citation>
    <scope>NUCLEOTIDE SEQUENCE [LARGE SCALE GENOMIC DNA]</scope>
    <source>
        <strain evidence="1">Khon Kaen</strain>
    </source>
</reference>
<name>A0A1S8XBD8_OPIVI</name>
<accession>A0A1S8XBD8</accession>
<gene>
    <name evidence="1" type="ORF">X801_00061</name>
</gene>
<keyword evidence="2" id="KW-1185">Reference proteome</keyword>
<organism evidence="1 2">
    <name type="scientific">Opisthorchis viverrini</name>
    <name type="common">Southeast Asian liver fluke</name>
    <dbReference type="NCBI Taxonomy" id="6198"/>
    <lineage>
        <taxon>Eukaryota</taxon>
        <taxon>Metazoa</taxon>
        <taxon>Spiralia</taxon>
        <taxon>Lophotrochozoa</taxon>
        <taxon>Platyhelminthes</taxon>
        <taxon>Trematoda</taxon>
        <taxon>Digenea</taxon>
        <taxon>Opisthorchiida</taxon>
        <taxon>Opisthorchiata</taxon>
        <taxon>Opisthorchiidae</taxon>
        <taxon>Opisthorchis</taxon>
    </lineage>
</organism>
<protein>
    <submittedName>
        <fullName evidence="1">Uncharacterized protein</fullName>
    </submittedName>
</protein>
<dbReference type="Proteomes" id="UP000243686">
    <property type="component" value="Unassembled WGS sequence"/>
</dbReference>